<evidence type="ECO:0000313" key="2">
    <source>
        <dbReference type="Proteomes" id="UP000679179"/>
    </source>
</evidence>
<organism evidence="1 2">
    <name type="scientific">Clostridium polyendosporum</name>
    <dbReference type="NCBI Taxonomy" id="69208"/>
    <lineage>
        <taxon>Bacteria</taxon>
        <taxon>Bacillati</taxon>
        <taxon>Bacillota</taxon>
        <taxon>Clostridia</taxon>
        <taxon>Eubacteriales</taxon>
        <taxon>Clostridiaceae</taxon>
        <taxon>Clostridium</taxon>
    </lineage>
</organism>
<evidence type="ECO:0000313" key="1">
    <source>
        <dbReference type="EMBL" id="GIM29520.1"/>
    </source>
</evidence>
<gene>
    <name evidence="1" type="ORF">CPJCM30710_21860</name>
</gene>
<proteinExistence type="predicted"/>
<dbReference type="AlphaFoldDB" id="A0A919VGL8"/>
<reference evidence="1" key="1">
    <citation type="submission" date="2021-03" db="EMBL/GenBank/DDBJ databases">
        <title>Taxonomic study of Clostridium polyendosporum from meadow-gley soil under rice.</title>
        <authorList>
            <person name="Kobayashi H."/>
            <person name="Tanizawa Y."/>
            <person name="Yagura M."/>
        </authorList>
    </citation>
    <scope>NUCLEOTIDE SEQUENCE</scope>
    <source>
        <strain evidence="1">JCM 30710</strain>
    </source>
</reference>
<evidence type="ECO:0008006" key="3">
    <source>
        <dbReference type="Google" id="ProtNLM"/>
    </source>
</evidence>
<dbReference type="RefSeq" id="WP_212904213.1">
    <property type="nucleotide sequence ID" value="NZ_BOPZ01000018.1"/>
</dbReference>
<comment type="caution">
    <text evidence="1">The sequence shown here is derived from an EMBL/GenBank/DDBJ whole genome shotgun (WGS) entry which is preliminary data.</text>
</comment>
<dbReference type="EMBL" id="BOPZ01000018">
    <property type="protein sequence ID" value="GIM29520.1"/>
    <property type="molecule type" value="Genomic_DNA"/>
</dbReference>
<dbReference type="InterPro" id="IPR024523">
    <property type="entry name" value="DUF3793"/>
</dbReference>
<dbReference type="Pfam" id="PF12672">
    <property type="entry name" value="DUF3793"/>
    <property type="match status" value="1"/>
</dbReference>
<name>A0A919VGL8_9CLOT</name>
<keyword evidence="2" id="KW-1185">Reference proteome</keyword>
<dbReference type="Proteomes" id="UP000679179">
    <property type="component" value="Unassembled WGS sequence"/>
</dbReference>
<accession>A0A919VGL8</accession>
<sequence>MKENFLTFIKNLNESSYLEYYITYLISPVLTGVKPSSLIGIGNDDRPLLNLWKKEGNNLLFSLDLKALTLRSVKGREIVLIYNEENLLQILNREENKKFLEKLGYLDLDNINKTLTHLYERYSAFHCPHEVGIFLGIPLHDVEAFMDCSEKKCLLCGYWKVFSNEEKAKELFRIYDWSREMVMTYSLQKKEVKWIASILRDSFSCAAL</sequence>
<protein>
    <recommendedName>
        <fullName evidence="3">DUF3793 family protein</fullName>
    </recommendedName>
</protein>